<dbReference type="EMBL" id="AEJB01000670">
    <property type="protein sequence ID" value="ELP61619.1"/>
    <property type="molecule type" value="Genomic_DNA"/>
</dbReference>
<dbReference type="InterPro" id="IPR023809">
    <property type="entry name" value="Thiopep_bacteriocin_synth_dom"/>
</dbReference>
<dbReference type="InterPro" id="IPR006827">
    <property type="entry name" value="Lant_deHydtase_N"/>
</dbReference>
<dbReference type="Proteomes" id="UP000010931">
    <property type="component" value="Unassembled WGS sequence"/>
</dbReference>
<feature type="domain" description="Thiopeptide-type bacteriocin biosynthesis" evidence="2">
    <location>
        <begin position="766"/>
        <end position="1014"/>
    </location>
</feature>
<protein>
    <submittedName>
        <fullName evidence="3">Thiopeptide-type bacteriocin biosynthesis domain protein</fullName>
    </submittedName>
</protein>
<accession>L7ERW6</accession>
<dbReference type="STRING" id="85558.T45_06656"/>
<evidence type="ECO:0000313" key="4">
    <source>
        <dbReference type="Proteomes" id="UP000010931"/>
    </source>
</evidence>
<keyword evidence="4" id="KW-1185">Reference proteome</keyword>
<reference evidence="3 4" key="1">
    <citation type="journal article" date="2011" name="Plasmid">
        <title>Streptomyces turgidiscabies Car8 contains a modular pathogenicity island that shares virulence genes with other actinobacterial plant pathogens.</title>
        <authorList>
            <person name="Huguet-Tapia J.C."/>
            <person name="Badger J.H."/>
            <person name="Loria R."/>
            <person name="Pettis G.S."/>
        </authorList>
    </citation>
    <scope>NUCLEOTIDE SEQUENCE [LARGE SCALE GENOMIC DNA]</scope>
    <source>
        <strain evidence="3 4">Car8</strain>
    </source>
</reference>
<dbReference type="AlphaFoldDB" id="L7ERW6"/>
<evidence type="ECO:0000259" key="2">
    <source>
        <dbReference type="Pfam" id="PF14028"/>
    </source>
</evidence>
<evidence type="ECO:0000313" key="3">
    <source>
        <dbReference type="EMBL" id="ELP61619.1"/>
    </source>
</evidence>
<name>L7ERW6_STRT8</name>
<organism evidence="3 4">
    <name type="scientific">Streptomyces turgidiscabies (strain Car8)</name>
    <dbReference type="NCBI Taxonomy" id="698760"/>
    <lineage>
        <taxon>Bacteria</taxon>
        <taxon>Bacillati</taxon>
        <taxon>Actinomycetota</taxon>
        <taxon>Actinomycetes</taxon>
        <taxon>Kitasatosporales</taxon>
        <taxon>Streptomycetaceae</taxon>
        <taxon>Streptomyces</taxon>
    </lineage>
</organism>
<comment type="caution">
    <text evidence="3">The sequence shown here is derived from an EMBL/GenBank/DDBJ whole genome shotgun (WGS) entry which is preliminary data.</text>
</comment>
<gene>
    <name evidence="3" type="ORF">STRTUCAR8_04710</name>
</gene>
<dbReference type="PATRIC" id="fig|698760.3.peg.9432"/>
<evidence type="ECO:0000259" key="1">
    <source>
        <dbReference type="Pfam" id="PF04738"/>
    </source>
</evidence>
<dbReference type="NCBIfam" id="TIGR03891">
    <property type="entry name" value="thiopep_ocin"/>
    <property type="match status" value="1"/>
</dbReference>
<dbReference type="Pfam" id="PF14028">
    <property type="entry name" value="Lant_dehydr_C"/>
    <property type="match status" value="1"/>
</dbReference>
<dbReference type="Pfam" id="PF04738">
    <property type="entry name" value="Lant_dehydr_N"/>
    <property type="match status" value="1"/>
</dbReference>
<proteinExistence type="predicted"/>
<sequence>MVLAPPAAFRTGTTALLRAVAWPSLPVPPCPDLDERSPSSLAACVTWLRAVWANQDVAEALQHSSPVLAAQLQELCKAERPPVRDIRRAARSVARYLLRAEHRATPFGLFAGVTTAGFGPQTGSGWGTEHVAVGRAGAEWLAAVVDRLESCPDLLERLPVVVNNTVTSRGDRLIVPFQPDVQDDQTRAVETSLALTAPVRAVLAVARAPIQVGMLVDKLRAEFPEAGAARARHLLAELIRRRVLITSLHAPSTETDALGYLLGQLDAIDAGTLAPVTETVRELRAVRAALGACSTRGGRDSVAARMRALVPGLRRHPLALDLRLDAQIVLPDEVAREVERAALILTRVSTRPYGTAAWGEYHQRFYERYGIGTMVPLQEVVADSGTGYPDGYPGSAAGARRPRLSVRDDVLVRLAQAAVLDGRDEVLLTDDLVAALDVGPDEPRVPPHLEVGVRVHAASLGELQRGRFRLEVVSVSRGAGVSTGRFLSVLTPVGCEALTTELADLPAADSNTVPAQLSFPPLLPESAHVTRAPQVLPTVISLQEHRASENAVLTPADLAVGCDGRRMYLAAPDRGHRVEAVGVHALNLRTHTSPLVRFLTELSRAQCAQVTVFDWGAAAAMPFLPRLRYGRTVLAPARWRLEAFELPGRARPRAEWDAALTDWRARRRLSLRVHLVEDDRRLFLDLDEAGHRTLLRQHLDRTSLAVIVEAPEPEAYGWCDGRAHEVVVPLKATRPPTWPPLPAPTQARILCPAQIQTPASSPVLLATLYGDARRQDTLLSQHLPALLEQLGNPPWWFIRFRDPDQHLRVRIALPDPDAFADTACTVSAWADELRDVGLLADLRYSTSYREMGRWGSGAAWEAAEEVFRADSRAVLTQLTQPQRPGPRTLVAAHTVAVASAFLGSAEAGMQWLIDHIPPTAPEPVPRPQFTEAVRLANPSDDWAALRRVPGGDAIVSGWEDRDTALAGYRPHLPGPDTQGIAVDDVLTSLLHVHFVRHVAVHFPEEEVCLYLARAAALAWTARTTRRTS</sequence>
<feature type="domain" description="Lantibiotic dehydratase N-terminal" evidence="1">
    <location>
        <begin position="54"/>
        <end position="695"/>
    </location>
</feature>